<proteinExistence type="predicted"/>
<evidence type="ECO:0000259" key="1">
    <source>
        <dbReference type="Pfam" id="PF00534"/>
    </source>
</evidence>
<keyword evidence="2" id="KW-0808">Transferase</keyword>
<reference evidence="2 3" key="1">
    <citation type="journal article" date="2018" name="Front. Microbiol.">
        <title>Description and Comparative Genomics of Macrococcus caseolyticus subsp. hominis subsp. nov., Macrococcus goetzii sp. nov., Macrococcus epidermidis sp. nov., and Macrococcus bohemicus sp. nov., Novel Macrococci From Human Clinical Material With Virulence Potential and Suspected Uptake of Foreign DNA by Natural Transformation.</title>
        <authorList>
            <person name="Maslanova I."/>
            <person name="Wertheimer Z."/>
            <person name="Sedlacek I."/>
            <person name="Svec P."/>
            <person name="Indrakova A."/>
            <person name="Kovarovic V."/>
            <person name="Schumann P."/>
            <person name="Sproer C."/>
            <person name="Kralova S."/>
            <person name="Sedo O."/>
            <person name="Kristofova L."/>
            <person name="Vrbovska V."/>
            <person name="Fuzik T."/>
            <person name="Petras P."/>
            <person name="Zdrahal Z."/>
            <person name="Ruzickova V."/>
            <person name="Doskar J."/>
            <person name="Pantucek R."/>
        </authorList>
    </citation>
    <scope>NUCLEOTIDE SEQUENCE [LARGE SCALE GENOMIC DNA]</scope>
    <source>
        <strain evidence="2 3">03/115</strain>
    </source>
</reference>
<dbReference type="GO" id="GO:0016757">
    <property type="term" value="F:glycosyltransferase activity"/>
    <property type="evidence" value="ECO:0007669"/>
    <property type="project" value="InterPro"/>
</dbReference>
<feature type="domain" description="Glycosyl transferase family 1" evidence="1">
    <location>
        <begin position="207"/>
        <end position="363"/>
    </location>
</feature>
<evidence type="ECO:0000313" key="2">
    <source>
        <dbReference type="EMBL" id="RAK49219.1"/>
    </source>
</evidence>
<gene>
    <name evidence="2" type="ORF">BHX94_07660</name>
</gene>
<comment type="caution">
    <text evidence="2">The sequence shown here is derived from an EMBL/GenBank/DDBJ whole genome shotgun (WGS) entry which is preliminary data.</text>
</comment>
<dbReference type="InterPro" id="IPR001296">
    <property type="entry name" value="Glyco_trans_1"/>
</dbReference>
<evidence type="ECO:0000313" key="3">
    <source>
        <dbReference type="Proteomes" id="UP000249579"/>
    </source>
</evidence>
<dbReference type="RefSeq" id="WP_111745771.1">
    <property type="nucleotide sequence ID" value="NZ_JBHSQY010000012.1"/>
</dbReference>
<dbReference type="EMBL" id="PZJG01000004">
    <property type="protein sequence ID" value="RAK49219.1"/>
    <property type="molecule type" value="Genomic_DNA"/>
</dbReference>
<dbReference type="AlphaFoldDB" id="A0A328A412"/>
<sequence length="395" mass="44801">MNIIVFSQYYEPEPFLIHDKMKRLVELGHEVTVVTGLPNYPKGELISGYKAGNSEVDGVKIVRLPIRPRKKGTKNLFLNYLSYAMKASNYARKLEDSYDEIFVYQLSPVFMAIPAIVLKKRINRPIILYCLDLWPESLVSGGIKKNSIIYNIIKLISKKIYKAIDRIEISSKSFEKYFKQTLKIQGDFVYNPQYAVDENSDYADTDINFPKNKINISFTGNIGEMQGLEVAIKAMKNVDEKVVLHIVGDGSKKESLEKLANELNVIGKIKFHGRKPVEQMKSVMENSDALLVTMKNDEVISYTLPAKVQSYLKSGKFIIGSINGEAADVIKESKAGIVSPAEDEIKLAENINQFVNKYDELKKSGIKGIEYYNDNFGKDKFIQILLNDFKDITSK</sequence>
<dbReference type="Gene3D" id="3.40.50.2000">
    <property type="entry name" value="Glycogen Phosphorylase B"/>
    <property type="match status" value="2"/>
</dbReference>
<protein>
    <submittedName>
        <fullName evidence="2">Glycosyltransferase WbuB</fullName>
    </submittedName>
</protein>
<name>A0A328A412_9STAP</name>
<dbReference type="Pfam" id="PF00534">
    <property type="entry name" value="Glycos_transf_1"/>
    <property type="match status" value="1"/>
</dbReference>
<dbReference type="OrthoDB" id="9811902at2"/>
<accession>A0A328A412</accession>
<dbReference type="PANTHER" id="PTHR12526">
    <property type="entry name" value="GLYCOSYLTRANSFERASE"/>
    <property type="match status" value="1"/>
</dbReference>
<dbReference type="SUPFAM" id="SSF53756">
    <property type="entry name" value="UDP-Glycosyltransferase/glycogen phosphorylase"/>
    <property type="match status" value="1"/>
</dbReference>
<organism evidence="2 3">
    <name type="scientific">Macrococcoides bohemicum</name>
    <dbReference type="NCBI Taxonomy" id="1903056"/>
    <lineage>
        <taxon>Bacteria</taxon>
        <taxon>Bacillati</taxon>
        <taxon>Bacillota</taxon>
        <taxon>Bacilli</taxon>
        <taxon>Bacillales</taxon>
        <taxon>Staphylococcaceae</taxon>
        <taxon>Macrococcoides</taxon>
    </lineage>
</organism>
<dbReference type="Proteomes" id="UP000249579">
    <property type="component" value="Unassembled WGS sequence"/>
</dbReference>
<dbReference type="CDD" id="cd03794">
    <property type="entry name" value="GT4_WbuB-like"/>
    <property type="match status" value="1"/>
</dbReference>